<accession>A0AAD6ZTW9</accession>
<gene>
    <name evidence="2" type="ORF">DFH08DRAFT_964296</name>
</gene>
<sequence>MKICWVNCGYYVVNSPAPPTHNVPWQVLAPVVRSAKELKVIADEHDDACPRPRPLFLRLPWRSAFLNLTTLRLYLPPWVPAPVHLVLTEQLFMGLAGSASIKKPPKLHTLILTPLSDTDSALYTVLDEALCALELQLELEVDATTYAFILPFFPWLEASGAAPLPAQITPAPIELAPAVTPAISFTTICWCEMIPFLTIRVRLVFRVLPPFLPSTCIRAVHMPAPLSLLASPSTPSHPLHSHCPAHTPPFPPSLLPFLPTYNLSPLPTYIPLLLTPPYMTSPILTPSMSSPSILPPLLDRLLHHRHHDLRHHLRHRHDAPPERDGIDDSRSDWDGDRDDCSVDFR</sequence>
<name>A0AAD6ZTW9_9AGAR</name>
<dbReference type="EMBL" id="JARIHO010000028">
    <property type="protein sequence ID" value="KAJ7339267.1"/>
    <property type="molecule type" value="Genomic_DNA"/>
</dbReference>
<protein>
    <submittedName>
        <fullName evidence="2">Uncharacterized protein</fullName>
    </submittedName>
</protein>
<feature type="region of interest" description="Disordered" evidence="1">
    <location>
        <begin position="311"/>
        <end position="345"/>
    </location>
</feature>
<proteinExistence type="predicted"/>
<keyword evidence="3" id="KW-1185">Reference proteome</keyword>
<reference evidence="2" key="1">
    <citation type="submission" date="2023-03" db="EMBL/GenBank/DDBJ databases">
        <title>Massive genome expansion in bonnet fungi (Mycena s.s.) driven by repeated elements and novel gene families across ecological guilds.</title>
        <authorList>
            <consortium name="Lawrence Berkeley National Laboratory"/>
            <person name="Harder C.B."/>
            <person name="Miyauchi S."/>
            <person name="Viragh M."/>
            <person name="Kuo A."/>
            <person name="Thoen E."/>
            <person name="Andreopoulos B."/>
            <person name="Lu D."/>
            <person name="Skrede I."/>
            <person name="Drula E."/>
            <person name="Henrissat B."/>
            <person name="Morin E."/>
            <person name="Kohler A."/>
            <person name="Barry K."/>
            <person name="LaButti K."/>
            <person name="Morin E."/>
            <person name="Salamov A."/>
            <person name="Lipzen A."/>
            <person name="Mereny Z."/>
            <person name="Hegedus B."/>
            <person name="Baldrian P."/>
            <person name="Stursova M."/>
            <person name="Weitz H."/>
            <person name="Taylor A."/>
            <person name="Grigoriev I.V."/>
            <person name="Nagy L.G."/>
            <person name="Martin F."/>
            <person name="Kauserud H."/>
        </authorList>
    </citation>
    <scope>NUCLEOTIDE SEQUENCE</scope>
    <source>
        <strain evidence="2">CBHHK002</strain>
    </source>
</reference>
<dbReference type="AlphaFoldDB" id="A0AAD6ZTW9"/>
<evidence type="ECO:0000313" key="2">
    <source>
        <dbReference type="EMBL" id="KAJ7339267.1"/>
    </source>
</evidence>
<evidence type="ECO:0000256" key="1">
    <source>
        <dbReference type="SAM" id="MobiDB-lite"/>
    </source>
</evidence>
<organism evidence="2 3">
    <name type="scientific">Mycena albidolilacea</name>
    <dbReference type="NCBI Taxonomy" id="1033008"/>
    <lineage>
        <taxon>Eukaryota</taxon>
        <taxon>Fungi</taxon>
        <taxon>Dikarya</taxon>
        <taxon>Basidiomycota</taxon>
        <taxon>Agaricomycotina</taxon>
        <taxon>Agaricomycetes</taxon>
        <taxon>Agaricomycetidae</taxon>
        <taxon>Agaricales</taxon>
        <taxon>Marasmiineae</taxon>
        <taxon>Mycenaceae</taxon>
        <taxon>Mycena</taxon>
    </lineage>
</organism>
<dbReference type="Proteomes" id="UP001218218">
    <property type="component" value="Unassembled WGS sequence"/>
</dbReference>
<evidence type="ECO:0000313" key="3">
    <source>
        <dbReference type="Proteomes" id="UP001218218"/>
    </source>
</evidence>
<comment type="caution">
    <text evidence="2">The sequence shown here is derived from an EMBL/GenBank/DDBJ whole genome shotgun (WGS) entry which is preliminary data.</text>
</comment>
<feature type="compositionally biased region" description="Basic and acidic residues" evidence="1">
    <location>
        <begin position="318"/>
        <end position="345"/>
    </location>
</feature>